<organism evidence="3 4">
    <name type="scientific">Lentzea fradiae</name>
    <dbReference type="NCBI Taxonomy" id="200378"/>
    <lineage>
        <taxon>Bacteria</taxon>
        <taxon>Bacillati</taxon>
        <taxon>Actinomycetota</taxon>
        <taxon>Actinomycetes</taxon>
        <taxon>Pseudonocardiales</taxon>
        <taxon>Pseudonocardiaceae</taxon>
        <taxon>Lentzea</taxon>
    </lineage>
</organism>
<sequence>MTDGELAAFAAELRSRVEDRIQAEPELMARDAFVTLVGEHLIDDGALDDLETCYLFVPWQSRRVEVAGYDITNDGTILHLVTADYGLDAEPLKRERLTQLVRRVGAFAEFCRNGLHEQLERSSPAYDMVERIHGAWSQLQMIKIFVFTDGKTGLRRAEEATVAGLPTLVNVWDVNRLQKLISSGAQQEDILIDVATMGYEVRCLESVVQADGYRCLMAMLPGKLLADLYDEHHSRLLQRNVRAYLQARGKVNKGIAETIKEQPGRFLAYNNGVSATARAAELEQTPSGPVLRTLTELQIVNGGQTTASLHHAARKGIDLSEVTVPAKITLIPDDRLDSMVPEISRYANSQNAVTPADFEGNSRFHVGLERWSRTIWVTPSGVDVEQTRWYYERVRGQYDVEKNKFTTAAARRKFDRENPVRQRFGKTDAAKYEYAYALRPDVVCQGAEKCFRTWTSEEGLAEREAPDDVYFRHLVAKGIVFRQVRTIIQKQNYGGYLGQTAAHAVSLIVHTLGGLDLDRLWKEQTLPGPIAAAVPEVALAVRRVLTSPPSGGNVTEWAKKSACWERVRAVGWAPPSDVLAG</sequence>
<name>A0A1G7L3L6_9PSEU</name>
<feature type="domain" description="Abortive phage infection protein C-terminal" evidence="1">
    <location>
        <begin position="237"/>
        <end position="549"/>
    </location>
</feature>
<keyword evidence="4" id="KW-1185">Reference proteome</keyword>
<dbReference type="EMBL" id="FNCC01000001">
    <property type="protein sequence ID" value="SDF43914.1"/>
    <property type="molecule type" value="Genomic_DNA"/>
</dbReference>
<dbReference type="Proteomes" id="UP000199623">
    <property type="component" value="Unassembled WGS sequence"/>
</dbReference>
<evidence type="ECO:0000313" key="3">
    <source>
        <dbReference type="EMBL" id="SDF43914.1"/>
    </source>
</evidence>
<proteinExistence type="predicted"/>
<protein>
    <submittedName>
        <fullName evidence="3">AIPR protein</fullName>
    </submittedName>
</protein>
<dbReference type="Pfam" id="PF22879">
    <property type="entry name" value="AIPR_N"/>
    <property type="match status" value="1"/>
</dbReference>
<reference evidence="4" key="1">
    <citation type="submission" date="2016-10" db="EMBL/GenBank/DDBJ databases">
        <authorList>
            <person name="Varghese N."/>
            <person name="Submissions S."/>
        </authorList>
    </citation>
    <scope>NUCLEOTIDE SEQUENCE [LARGE SCALE GENOMIC DNA]</scope>
    <source>
        <strain evidence="4">CGMCC 4.3506</strain>
    </source>
</reference>
<dbReference type="Pfam" id="PF10592">
    <property type="entry name" value="AIPR"/>
    <property type="match status" value="1"/>
</dbReference>
<gene>
    <name evidence="3" type="ORF">SAMN05216553_101645</name>
</gene>
<dbReference type="InterPro" id="IPR055101">
    <property type="entry name" value="AIPR_N"/>
</dbReference>
<dbReference type="AlphaFoldDB" id="A0A1G7L3L6"/>
<dbReference type="InterPro" id="IPR018891">
    <property type="entry name" value="AIPR_C"/>
</dbReference>
<evidence type="ECO:0000259" key="2">
    <source>
        <dbReference type="Pfam" id="PF22879"/>
    </source>
</evidence>
<accession>A0A1G7L3L6</accession>
<dbReference type="STRING" id="200378.SAMN05216553_101645"/>
<feature type="domain" description="Abortive infection phage resistance protein N-terminal" evidence="2">
    <location>
        <begin position="33"/>
        <end position="179"/>
    </location>
</feature>
<dbReference type="RefSeq" id="WP_218133610.1">
    <property type="nucleotide sequence ID" value="NZ_FNCC01000001.1"/>
</dbReference>
<evidence type="ECO:0000259" key="1">
    <source>
        <dbReference type="Pfam" id="PF10592"/>
    </source>
</evidence>
<evidence type="ECO:0000313" key="4">
    <source>
        <dbReference type="Proteomes" id="UP000199623"/>
    </source>
</evidence>